<dbReference type="AlphaFoldDB" id="A0AAD3H1I4"/>
<name>A0AAD3H1I4_9STRA</name>
<keyword evidence="3" id="KW-1185">Reference proteome</keyword>
<evidence type="ECO:0000313" key="2">
    <source>
        <dbReference type="EMBL" id="GFH46444.1"/>
    </source>
</evidence>
<protein>
    <submittedName>
        <fullName evidence="2">Uncharacterized protein</fullName>
    </submittedName>
</protein>
<feature type="region of interest" description="Disordered" evidence="1">
    <location>
        <begin position="115"/>
        <end position="153"/>
    </location>
</feature>
<organism evidence="2 3">
    <name type="scientific">Chaetoceros tenuissimus</name>
    <dbReference type="NCBI Taxonomy" id="426638"/>
    <lineage>
        <taxon>Eukaryota</taxon>
        <taxon>Sar</taxon>
        <taxon>Stramenopiles</taxon>
        <taxon>Ochrophyta</taxon>
        <taxon>Bacillariophyta</taxon>
        <taxon>Coscinodiscophyceae</taxon>
        <taxon>Chaetocerotophycidae</taxon>
        <taxon>Chaetocerotales</taxon>
        <taxon>Chaetocerotaceae</taxon>
        <taxon>Chaetoceros</taxon>
    </lineage>
</organism>
<gene>
    <name evidence="2" type="ORF">CTEN210_02918</name>
</gene>
<accession>A0AAD3H1I4</accession>
<evidence type="ECO:0000256" key="1">
    <source>
        <dbReference type="SAM" id="MobiDB-lite"/>
    </source>
</evidence>
<feature type="compositionally biased region" description="Acidic residues" evidence="1">
    <location>
        <begin position="115"/>
        <end position="125"/>
    </location>
</feature>
<reference evidence="2 3" key="1">
    <citation type="journal article" date="2021" name="Sci. Rep.">
        <title>The genome of the diatom Chaetoceros tenuissimus carries an ancient integrated fragment of an extant virus.</title>
        <authorList>
            <person name="Hongo Y."/>
            <person name="Kimura K."/>
            <person name="Takaki Y."/>
            <person name="Yoshida Y."/>
            <person name="Baba S."/>
            <person name="Kobayashi G."/>
            <person name="Nagasaki K."/>
            <person name="Hano T."/>
            <person name="Tomaru Y."/>
        </authorList>
    </citation>
    <scope>NUCLEOTIDE SEQUENCE [LARGE SCALE GENOMIC DNA]</scope>
    <source>
        <strain evidence="2 3">NIES-3715</strain>
    </source>
</reference>
<dbReference type="Proteomes" id="UP001054902">
    <property type="component" value="Unassembled WGS sequence"/>
</dbReference>
<proteinExistence type="predicted"/>
<evidence type="ECO:0000313" key="3">
    <source>
        <dbReference type="Proteomes" id="UP001054902"/>
    </source>
</evidence>
<feature type="compositionally biased region" description="Basic and acidic residues" evidence="1">
    <location>
        <begin position="126"/>
        <end position="153"/>
    </location>
</feature>
<sequence>MGIYYCHYCGKVMCGEWFCCKACKFGEGGGDILCQDCATGGFCNQCDDTGLCCVYCVKKSKDMFPCCGMALCGAGTNEGSKDSSTCVSKHIMKTLPCGHKTCNFPLDEFEYEYEDEEDSVEDVEGESGKDVEEDSSKEVEEDSGKDVEGDSGKIVTGEKEKDKEIQICYKCLRAKAEEEVRKEDVAVIESIMVKMKSSKIKSMLQDIVDDPEGKKRDHDNERFAELEFELSKARNAYVACRCDARLLYY</sequence>
<dbReference type="EMBL" id="BLLK01000022">
    <property type="protein sequence ID" value="GFH46444.1"/>
    <property type="molecule type" value="Genomic_DNA"/>
</dbReference>
<comment type="caution">
    <text evidence="2">The sequence shown here is derived from an EMBL/GenBank/DDBJ whole genome shotgun (WGS) entry which is preliminary data.</text>
</comment>